<protein>
    <submittedName>
        <fullName evidence="2">Uncharacterized protein</fullName>
    </submittedName>
</protein>
<evidence type="ECO:0000313" key="3">
    <source>
        <dbReference type="Proteomes" id="UP000663722"/>
    </source>
</evidence>
<organism evidence="2 3">
    <name type="scientific">Desulfonema magnum</name>
    <dbReference type="NCBI Taxonomy" id="45655"/>
    <lineage>
        <taxon>Bacteria</taxon>
        <taxon>Pseudomonadati</taxon>
        <taxon>Thermodesulfobacteriota</taxon>
        <taxon>Desulfobacteria</taxon>
        <taxon>Desulfobacterales</taxon>
        <taxon>Desulfococcaceae</taxon>
        <taxon>Desulfonema</taxon>
    </lineage>
</organism>
<evidence type="ECO:0000256" key="1">
    <source>
        <dbReference type="SAM" id="MobiDB-lite"/>
    </source>
</evidence>
<feature type="region of interest" description="Disordered" evidence="1">
    <location>
        <begin position="53"/>
        <end position="72"/>
    </location>
</feature>
<accession>A0A975GST9</accession>
<dbReference type="EMBL" id="CP061800">
    <property type="protein sequence ID" value="QTA91423.1"/>
    <property type="molecule type" value="Genomic_DNA"/>
</dbReference>
<sequence length="72" mass="8355">MDKKPVIPAKARIHFGAVPRFREQWIPAFAGMTEKNLNIEYYKSDENTISFHPRAEKASQEEDVSQKNAFLM</sequence>
<keyword evidence="3" id="KW-1185">Reference proteome</keyword>
<name>A0A975GST9_9BACT</name>
<evidence type="ECO:0000313" key="2">
    <source>
        <dbReference type="EMBL" id="QTA91423.1"/>
    </source>
</evidence>
<dbReference type="Proteomes" id="UP000663722">
    <property type="component" value="Chromosome"/>
</dbReference>
<gene>
    <name evidence="2" type="ORF">dnm_074900</name>
</gene>
<reference evidence="2" key="1">
    <citation type="journal article" date="2021" name="Microb. Physiol.">
        <title>Proteogenomic Insights into the Physiology of Marine, Sulfate-Reducing, Filamentous Desulfonema limicola and Desulfonema magnum.</title>
        <authorList>
            <person name="Schnaars V."/>
            <person name="Wohlbrand L."/>
            <person name="Scheve S."/>
            <person name="Hinrichs C."/>
            <person name="Reinhardt R."/>
            <person name="Rabus R."/>
        </authorList>
    </citation>
    <scope>NUCLEOTIDE SEQUENCE</scope>
    <source>
        <strain evidence="2">4be13</strain>
    </source>
</reference>
<dbReference type="AlphaFoldDB" id="A0A975GST9"/>
<proteinExistence type="predicted"/>
<dbReference type="KEGG" id="dmm:dnm_074900"/>